<dbReference type="PANTHER" id="PTHR33870">
    <property type="entry name" value="CARDIOMYOPATHY-ASSOCIATED PROTEIN"/>
    <property type="match status" value="1"/>
</dbReference>
<sequence>MKLKRKQAKIIIDQSLPIDVQVQHNVRHLGGLCWRPRGLHAMALEAKQATLCIKKVLRLLIRNGYRFVSKHPILLGLGVLLYLLYRSSPGFFAFLLSSSPVIICTTLLLGILLSYGEVNLPEASEDQKGTPGISAFRVGNSSSDIHFEANQSLSVPESRENTSHFEQRETKQTVSFRERASEHVDLDDDVPLLRRAAEEDERGDWGNMPKTLTPFPSMVNFRQEAGFGEDLILNTKRESQGLLFMQEKDNNQTTLFDRVLLSGLNDKDTSFGLFPSSENASKHAGIEENLNESIVFKDSTPSKDGEISQEKQIKELAGNSKTAFAVSVHQWEKTGGLSIDTSNAVGDKLLDSSLGSPWARVSSQDGSSGFDSDQAESSSPDASMTDIAPVLDEIDPLLGADYTPPEPIPKDYSDTDSHVSEDHQIDDDSNDEGDENYAKGNVEGSEGKKDDGREAEAAFLWTADDEKNLMDLGYSEMERNRRLEILMARRRSRKNIRFEIDNSLIDINSSGTGRSLDDLSRFRAQVPPIAVPRRNPFDLPYDPEEAAIPGSAPSILHARKNPFDLPLEQSNDSGVPTHDSLNSGESVISPRRDMIFRRHESFNFGRTDAIQENRFSRLKPYFVPETVEWNASNFQRQFSDKSESKLSSVTESDMASSVADLEDHKNDDEKDLADVESECSDDINSIDVELDNSDIDDREIALQHFVFERSQERGEREAHLASTKGKGHEEDFMDEAAGSSTMPFHTVPDLLSWEDGDGDNSLGAKPSSQFNTEVKCSEWVSSSRPAVEGESHSADHPEYLDTEVASSSNTVVLGARAEKDGNADLMSYSNNEMPLDNLIHGSMELPSEFVTETLPVISRDLHPIPEERVVENFNMQERHETTIFTDSVADLTSLHVIEEHFDAGSKSISSAVASSYPLANDINQSPSSEHAEILNPFVSMAAEPNKVDIGDTNDETTAGYLLDSDDEAGKIYPEPVEDCGIDESFLSELDAVGDFGVEPMRLDQQVPARVSHDDNPINGVAADSMISPQISDISLTMSEVSVEDSREQSSPLVDDLHDPEFSWSFGASHGDPEQTVYNPRRRILEASPFEAITTVLKPPHDESEVPSDDTPSAAILGSASSELEANKHESMSNTTDPDMMILEAKSLEDIESAFKLVSDGVVSEPTENTDISQILGVDAGSEPKEITSEVHVIDAKSMDDIQAALTVHCDSVMNSSLEENEDQNRYGESSESTKHDQLTEAIHDETPYSVEEAGEILPADSTSNMSSNEAKTHDGVDELFNKVSDSSDKSTVQAVESDNSLEREDKN</sequence>
<keyword evidence="4" id="KW-1185">Reference proteome</keyword>
<name>A0AAQ3T7V5_PASNO</name>
<feature type="region of interest" description="Disordered" evidence="1">
    <location>
        <begin position="397"/>
        <end position="453"/>
    </location>
</feature>
<reference evidence="3 4" key="1">
    <citation type="submission" date="2024-02" db="EMBL/GenBank/DDBJ databases">
        <title>High-quality chromosome-scale genome assembly of Pensacola bahiagrass (Paspalum notatum Flugge var. saurae).</title>
        <authorList>
            <person name="Vega J.M."/>
            <person name="Podio M."/>
            <person name="Orjuela J."/>
            <person name="Siena L.A."/>
            <person name="Pessino S.C."/>
            <person name="Combes M.C."/>
            <person name="Mariac C."/>
            <person name="Albertini E."/>
            <person name="Pupilli F."/>
            <person name="Ortiz J.P.A."/>
            <person name="Leblanc O."/>
        </authorList>
    </citation>
    <scope>NUCLEOTIDE SEQUENCE [LARGE SCALE GENOMIC DNA]</scope>
    <source>
        <strain evidence="3">R1</strain>
        <tissue evidence="3">Leaf</tissue>
    </source>
</reference>
<feature type="compositionally biased region" description="Basic and acidic residues" evidence="1">
    <location>
        <begin position="1231"/>
        <end position="1246"/>
    </location>
</feature>
<proteinExistence type="predicted"/>
<feature type="compositionally biased region" description="Acidic residues" evidence="1">
    <location>
        <begin position="424"/>
        <end position="435"/>
    </location>
</feature>
<feature type="compositionally biased region" description="Polar residues" evidence="1">
    <location>
        <begin position="645"/>
        <end position="655"/>
    </location>
</feature>
<dbReference type="EMBL" id="CP144748">
    <property type="protein sequence ID" value="WVZ68463.1"/>
    <property type="molecule type" value="Genomic_DNA"/>
</dbReference>
<feature type="region of interest" description="Disordered" evidence="1">
    <location>
        <begin position="151"/>
        <end position="182"/>
    </location>
</feature>
<feature type="transmembrane region" description="Helical" evidence="2">
    <location>
        <begin position="91"/>
        <end position="115"/>
    </location>
</feature>
<evidence type="ECO:0000313" key="3">
    <source>
        <dbReference type="EMBL" id="WVZ68463.1"/>
    </source>
</evidence>
<feature type="compositionally biased region" description="Low complexity" evidence="1">
    <location>
        <begin position="362"/>
        <end position="372"/>
    </location>
</feature>
<keyword evidence="2" id="KW-1133">Transmembrane helix</keyword>
<feature type="compositionally biased region" description="Basic and acidic residues" evidence="1">
    <location>
        <begin position="1270"/>
        <end position="1288"/>
    </location>
</feature>
<protein>
    <submittedName>
        <fullName evidence="3">Uncharacterized protein</fullName>
    </submittedName>
</protein>
<evidence type="ECO:0000256" key="1">
    <source>
        <dbReference type="SAM" id="MobiDB-lite"/>
    </source>
</evidence>
<feature type="compositionally biased region" description="Basic and acidic residues" evidence="1">
    <location>
        <begin position="157"/>
        <end position="182"/>
    </location>
</feature>
<dbReference type="PANTHER" id="PTHR33870:SF4">
    <property type="entry name" value="CARDIOMYOPATHY-ASSOCIATED PROTEIN"/>
    <property type="match status" value="1"/>
</dbReference>
<feature type="compositionally biased region" description="Polar residues" evidence="1">
    <location>
        <begin position="1260"/>
        <end position="1269"/>
    </location>
</feature>
<feature type="region of interest" description="Disordered" evidence="1">
    <location>
        <begin position="640"/>
        <end position="672"/>
    </location>
</feature>
<accession>A0AAQ3T7V5</accession>
<keyword evidence="2" id="KW-0812">Transmembrane</keyword>
<organism evidence="3 4">
    <name type="scientific">Paspalum notatum var. saurae</name>
    <dbReference type="NCBI Taxonomy" id="547442"/>
    <lineage>
        <taxon>Eukaryota</taxon>
        <taxon>Viridiplantae</taxon>
        <taxon>Streptophyta</taxon>
        <taxon>Embryophyta</taxon>
        <taxon>Tracheophyta</taxon>
        <taxon>Spermatophyta</taxon>
        <taxon>Magnoliopsida</taxon>
        <taxon>Liliopsida</taxon>
        <taxon>Poales</taxon>
        <taxon>Poaceae</taxon>
        <taxon>PACMAD clade</taxon>
        <taxon>Panicoideae</taxon>
        <taxon>Andropogonodae</taxon>
        <taxon>Paspaleae</taxon>
        <taxon>Paspalinae</taxon>
        <taxon>Paspalum</taxon>
    </lineage>
</organism>
<feature type="region of interest" description="Disordered" evidence="1">
    <location>
        <begin position="1216"/>
        <end position="1307"/>
    </location>
</feature>
<feature type="region of interest" description="Disordered" evidence="1">
    <location>
        <begin position="355"/>
        <end position="383"/>
    </location>
</feature>
<dbReference type="Proteomes" id="UP001341281">
    <property type="component" value="Chromosome 04"/>
</dbReference>
<feature type="compositionally biased region" description="Basic and acidic residues" evidence="1">
    <location>
        <begin position="408"/>
        <end position="423"/>
    </location>
</feature>
<feature type="compositionally biased region" description="Polar residues" evidence="1">
    <location>
        <begin position="1289"/>
        <end position="1298"/>
    </location>
</feature>
<gene>
    <name evidence="3" type="ORF">U9M48_017398</name>
</gene>
<evidence type="ECO:0000256" key="2">
    <source>
        <dbReference type="SAM" id="Phobius"/>
    </source>
</evidence>
<evidence type="ECO:0000313" key="4">
    <source>
        <dbReference type="Proteomes" id="UP001341281"/>
    </source>
</evidence>
<keyword evidence="2" id="KW-0472">Membrane</keyword>